<keyword evidence="3" id="KW-1185">Reference proteome</keyword>
<proteinExistence type="predicted"/>
<sequence length="146" mass="15361">MGDHSVRPQTLHRAGRAVHMLVTVLVLNLGLARESAPIIAGGGVLFVTFFPFSRLLADRVGHTRSDERTRELTRLAASRAAFLLFGVAFVAFLLGAALEATGGLGGVAGSVYAQARVVVVWAAVAICVSSVAHGTRAWVRRRSVAG</sequence>
<dbReference type="RefSeq" id="WP_245779343.1">
    <property type="nucleotide sequence ID" value="NZ_FOYN01000003.1"/>
</dbReference>
<keyword evidence="1" id="KW-1133">Transmembrane helix</keyword>
<dbReference type="STRING" id="35743.SAMN04487937_1996"/>
<dbReference type="Proteomes" id="UP000198932">
    <property type="component" value="Unassembled WGS sequence"/>
</dbReference>
<evidence type="ECO:0000256" key="1">
    <source>
        <dbReference type="SAM" id="Phobius"/>
    </source>
</evidence>
<keyword evidence="1" id="KW-0812">Transmembrane</keyword>
<organism evidence="2 3">
    <name type="scientific">Halorubrum sodomense</name>
    <dbReference type="NCBI Taxonomy" id="35743"/>
    <lineage>
        <taxon>Archaea</taxon>
        <taxon>Methanobacteriati</taxon>
        <taxon>Methanobacteriota</taxon>
        <taxon>Stenosarchaea group</taxon>
        <taxon>Halobacteria</taxon>
        <taxon>Halobacteriales</taxon>
        <taxon>Haloferacaceae</taxon>
        <taxon>Halorubrum</taxon>
    </lineage>
</organism>
<feature type="transmembrane region" description="Helical" evidence="1">
    <location>
        <begin position="118"/>
        <end position="139"/>
    </location>
</feature>
<evidence type="ECO:0000313" key="3">
    <source>
        <dbReference type="Proteomes" id="UP000198932"/>
    </source>
</evidence>
<evidence type="ECO:0000313" key="2">
    <source>
        <dbReference type="EMBL" id="SFR44805.1"/>
    </source>
</evidence>
<gene>
    <name evidence="2" type="ORF">SAMN04487937_1996</name>
</gene>
<keyword evidence="1" id="KW-0472">Membrane</keyword>
<feature type="transmembrane region" description="Helical" evidence="1">
    <location>
        <begin position="38"/>
        <end position="57"/>
    </location>
</feature>
<reference evidence="3" key="1">
    <citation type="submission" date="2016-10" db="EMBL/GenBank/DDBJ databases">
        <authorList>
            <person name="Varghese N."/>
            <person name="Submissions S."/>
        </authorList>
    </citation>
    <scope>NUCLEOTIDE SEQUENCE [LARGE SCALE GENOMIC DNA]</scope>
    <source>
        <strain evidence="3">RD 26</strain>
    </source>
</reference>
<feature type="transmembrane region" description="Helical" evidence="1">
    <location>
        <begin position="77"/>
        <end position="98"/>
    </location>
</feature>
<accession>A0A1I6GRD2</accession>
<dbReference type="EMBL" id="FOYN01000003">
    <property type="protein sequence ID" value="SFR44805.1"/>
    <property type="molecule type" value="Genomic_DNA"/>
</dbReference>
<name>A0A1I6GRD2_HALSD</name>
<dbReference type="AlphaFoldDB" id="A0A1I6GRD2"/>
<protein>
    <submittedName>
        <fullName evidence="2">Uncharacterized protein</fullName>
    </submittedName>
</protein>
<feature type="transmembrane region" description="Helical" evidence="1">
    <location>
        <begin position="14"/>
        <end position="32"/>
    </location>
</feature>